<organism evidence="3 4">
    <name type="scientific">Erwinia phage vB_EamM_Simmy50</name>
    <dbReference type="NCBI Taxonomy" id="1815988"/>
    <lineage>
        <taxon>Viruses</taxon>
        <taxon>Duplodnaviria</taxon>
        <taxon>Heunggongvirae</taxon>
        <taxon>Uroviricota</taxon>
        <taxon>Caudoviricetes</taxon>
        <taxon>Chimalliviridae</taxon>
        <taxon>Agricanvirus</taxon>
        <taxon>Agricanvirus simmy50</taxon>
    </lineage>
</organism>
<name>A0A173GCT7_9CAUD</name>
<feature type="compositionally biased region" description="Pro residues" evidence="1">
    <location>
        <begin position="160"/>
        <end position="169"/>
    </location>
</feature>
<evidence type="ECO:0000256" key="2">
    <source>
        <dbReference type="SAM" id="Phobius"/>
    </source>
</evidence>
<keyword evidence="2" id="KW-1133">Transmembrane helix</keyword>
<sequence>MTTQATEEEKVEVPASSLVEPVIESVHPPVVRAMNFAGVLAVLTTCLCAIAFFANMSIHVWRNGSWPPNVGAVIVAVVLIGPVLTAWQFMGVRKILTSLLSNENGLGLGGIAKEVVARRMGFQYQPTQPMTSQQVQQNYPSHQPPVEYPTPPEGYAQNVPPVPPGENAR</sequence>
<reference evidence="4" key="1">
    <citation type="submission" date="2016-03" db="EMBL/GenBank/DDBJ databases">
        <authorList>
            <person name="Sharma R."/>
            <person name="Simister A.R."/>
            <person name="Berg J.A."/>
            <person name="Jensen G.L."/>
            <person name="Keele B.R."/>
            <person name="Ward M.E.H."/>
            <person name="Breakwell D.P."/>
            <person name="Hope S."/>
            <person name="Grose J.H."/>
        </authorList>
    </citation>
    <scope>NUCLEOTIDE SEQUENCE [LARGE SCALE GENOMIC DNA]</scope>
</reference>
<feature type="transmembrane region" description="Helical" evidence="2">
    <location>
        <begin position="36"/>
        <end position="58"/>
    </location>
</feature>
<evidence type="ECO:0000313" key="3">
    <source>
        <dbReference type="EMBL" id="ANH51476.1"/>
    </source>
</evidence>
<evidence type="ECO:0000256" key="1">
    <source>
        <dbReference type="SAM" id="MobiDB-lite"/>
    </source>
</evidence>
<evidence type="ECO:0000313" key="4">
    <source>
        <dbReference type="Proteomes" id="UP000222975"/>
    </source>
</evidence>
<feature type="transmembrane region" description="Helical" evidence="2">
    <location>
        <begin position="70"/>
        <end position="90"/>
    </location>
</feature>
<keyword evidence="4" id="KW-1185">Reference proteome</keyword>
<dbReference type="EMBL" id="KU886223">
    <property type="protein sequence ID" value="ANH51476.1"/>
    <property type="molecule type" value="Genomic_DNA"/>
</dbReference>
<feature type="compositionally biased region" description="Polar residues" evidence="1">
    <location>
        <begin position="131"/>
        <end position="141"/>
    </location>
</feature>
<protein>
    <submittedName>
        <fullName evidence="3">Uncharacterized protein</fullName>
    </submittedName>
</protein>
<feature type="region of interest" description="Disordered" evidence="1">
    <location>
        <begin position="131"/>
        <end position="169"/>
    </location>
</feature>
<keyword evidence="2" id="KW-0472">Membrane</keyword>
<keyword evidence="2" id="KW-0812">Transmembrane</keyword>
<proteinExistence type="predicted"/>
<feature type="compositionally biased region" description="Pro residues" evidence="1">
    <location>
        <begin position="142"/>
        <end position="152"/>
    </location>
</feature>
<gene>
    <name evidence="3" type="ORF">SIMMY50_14</name>
</gene>
<accession>A0A173GCT7</accession>
<dbReference type="Proteomes" id="UP000222975">
    <property type="component" value="Segment"/>
</dbReference>